<proteinExistence type="predicted"/>
<sequence>MPSPQVEPERPSEWRARHALERILGQPLERVPPSSGATPDYRSASPERVFEVKELTTEEMRRLNSRVESDNKTCHPIDGLTRTWMVLFSAMNLSEDLAAKAAGVPSFNPPGGARLLKRLGKVLKELESQEIYDTNYGALWSPANENLRARLSGLIGRGWASVDNSGAWGPGVILLGVSSERSAIGNPDIFASEVQDWLSSEYSAKLRRSFTSEDGERHGVLVADDFAVSESSVAKELGHRFKPTRPIRLPRELDVLWIIVASVVLRFDATGWEVWDYPRLDAH</sequence>
<feature type="region of interest" description="Disordered" evidence="1">
    <location>
        <begin position="24"/>
        <end position="45"/>
    </location>
</feature>
<name>A0ABM7SUJ1_9MYCO</name>
<reference evidence="2 3" key="1">
    <citation type="submission" date="2021-07" db="EMBL/GenBank/DDBJ databases">
        <title>Complete genome sequence of nontuberculous Mycobacterium sp. TY59.</title>
        <authorList>
            <person name="Fukushima K."/>
        </authorList>
    </citation>
    <scope>NUCLEOTIDE SEQUENCE [LARGE SCALE GENOMIC DNA]</scope>
    <source>
        <strain evidence="2 3">TY59</strain>
    </source>
</reference>
<keyword evidence="3" id="KW-1185">Reference proteome</keyword>
<reference evidence="2 3" key="2">
    <citation type="submission" date="2021-07" db="EMBL/GenBank/DDBJ databases">
        <authorList>
            <person name="Matsumoto Y."/>
            <person name="Motooka D."/>
            <person name="Nakamura S."/>
        </authorList>
    </citation>
    <scope>NUCLEOTIDE SEQUENCE [LARGE SCALE GENOMIC DNA]</scope>
    <source>
        <strain evidence="2 3">TY59</strain>
    </source>
</reference>
<dbReference type="EMBL" id="AP024828">
    <property type="protein sequence ID" value="BCZ24056.1"/>
    <property type="molecule type" value="Genomic_DNA"/>
</dbReference>
<gene>
    <name evidence="2" type="ORF">MTY59_39110</name>
</gene>
<evidence type="ECO:0000313" key="2">
    <source>
        <dbReference type="EMBL" id="BCZ24056.1"/>
    </source>
</evidence>
<accession>A0ABM7SUJ1</accession>
<organism evidence="2 3">
    <name type="scientific">Mycobacterium senriense</name>
    <dbReference type="NCBI Taxonomy" id="2775496"/>
    <lineage>
        <taxon>Bacteria</taxon>
        <taxon>Bacillati</taxon>
        <taxon>Actinomycetota</taxon>
        <taxon>Actinomycetes</taxon>
        <taxon>Mycobacteriales</taxon>
        <taxon>Mycobacteriaceae</taxon>
        <taxon>Mycobacterium</taxon>
        <taxon>Mycobacterium avium complex (MAC)</taxon>
    </lineage>
</organism>
<evidence type="ECO:0000256" key="1">
    <source>
        <dbReference type="SAM" id="MobiDB-lite"/>
    </source>
</evidence>
<evidence type="ECO:0000313" key="3">
    <source>
        <dbReference type="Proteomes" id="UP000826012"/>
    </source>
</evidence>
<protein>
    <submittedName>
        <fullName evidence="2">Uncharacterized protein</fullName>
    </submittedName>
</protein>
<dbReference type="Proteomes" id="UP000826012">
    <property type="component" value="Chromosome"/>
</dbReference>